<feature type="region of interest" description="Disordered" evidence="1">
    <location>
        <begin position="219"/>
        <end position="695"/>
    </location>
</feature>
<gene>
    <name evidence="3" type="ORF">PSNMU_V1.4_AUG-EV-PASAV3_0020190</name>
</gene>
<feature type="compositionally biased region" description="Basic residues" evidence="1">
    <location>
        <begin position="375"/>
        <end position="384"/>
    </location>
</feature>
<evidence type="ECO:0000256" key="1">
    <source>
        <dbReference type="SAM" id="MobiDB-lite"/>
    </source>
</evidence>
<organism evidence="3 4">
    <name type="scientific">Pseudo-nitzschia multistriata</name>
    <dbReference type="NCBI Taxonomy" id="183589"/>
    <lineage>
        <taxon>Eukaryota</taxon>
        <taxon>Sar</taxon>
        <taxon>Stramenopiles</taxon>
        <taxon>Ochrophyta</taxon>
        <taxon>Bacillariophyta</taxon>
        <taxon>Bacillariophyceae</taxon>
        <taxon>Bacillariophycidae</taxon>
        <taxon>Bacillariales</taxon>
        <taxon>Bacillariaceae</taxon>
        <taxon>Pseudo-nitzschia</taxon>
    </lineage>
</organism>
<evidence type="ECO:0000313" key="3">
    <source>
        <dbReference type="EMBL" id="VEU35287.1"/>
    </source>
</evidence>
<keyword evidence="2" id="KW-0472">Membrane</keyword>
<feature type="transmembrane region" description="Helical" evidence="2">
    <location>
        <begin position="187"/>
        <end position="209"/>
    </location>
</feature>
<feature type="compositionally biased region" description="Basic and acidic residues" evidence="1">
    <location>
        <begin position="660"/>
        <end position="679"/>
    </location>
</feature>
<feature type="compositionally biased region" description="Basic residues" evidence="1">
    <location>
        <begin position="504"/>
        <end position="513"/>
    </location>
</feature>
<keyword evidence="4" id="KW-1185">Reference proteome</keyword>
<evidence type="ECO:0000256" key="2">
    <source>
        <dbReference type="SAM" id="Phobius"/>
    </source>
</evidence>
<feature type="compositionally biased region" description="Basic residues" evidence="1">
    <location>
        <begin position="224"/>
        <end position="248"/>
    </location>
</feature>
<keyword evidence="2" id="KW-0812">Transmembrane</keyword>
<dbReference type="Proteomes" id="UP000291116">
    <property type="component" value="Unassembled WGS sequence"/>
</dbReference>
<keyword evidence="2" id="KW-1133">Transmembrane helix</keyword>
<accession>A0A448YZL9</accession>
<feature type="compositionally biased region" description="Low complexity" evidence="1">
    <location>
        <begin position="637"/>
        <end position="649"/>
    </location>
</feature>
<feature type="compositionally biased region" description="Acidic residues" evidence="1">
    <location>
        <begin position="561"/>
        <end position="577"/>
    </location>
</feature>
<feature type="compositionally biased region" description="Acidic residues" evidence="1">
    <location>
        <begin position="265"/>
        <end position="274"/>
    </location>
</feature>
<proteinExistence type="predicted"/>
<dbReference type="AlphaFoldDB" id="A0A448YZL9"/>
<feature type="compositionally biased region" description="Basic and acidic residues" evidence="1">
    <location>
        <begin position="439"/>
        <end position="459"/>
    </location>
</feature>
<feature type="compositionally biased region" description="Basic and acidic residues" evidence="1">
    <location>
        <begin position="249"/>
        <end position="264"/>
    </location>
</feature>
<feature type="compositionally biased region" description="Basic and acidic residues" evidence="1">
    <location>
        <begin position="610"/>
        <end position="635"/>
    </location>
</feature>
<feature type="compositionally biased region" description="Basic and acidic residues" evidence="1">
    <location>
        <begin position="406"/>
        <end position="421"/>
    </location>
</feature>
<feature type="compositionally biased region" description="Basic and acidic residues" evidence="1">
    <location>
        <begin position="466"/>
        <end position="503"/>
    </location>
</feature>
<feature type="compositionally biased region" description="Basic residues" evidence="1">
    <location>
        <begin position="281"/>
        <end position="303"/>
    </location>
</feature>
<name>A0A448YZL9_9STRA</name>
<evidence type="ECO:0000313" key="4">
    <source>
        <dbReference type="Proteomes" id="UP000291116"/>
    </source>
</evidence>
<dbReference type="EMBL" id="CAACVS010000055">
    <property type="protein sequence ID" value="VEU35287.1"/>
    <property type="molecule type" value="Genomic_DNA"/>
</dbReference>
<sequence>MTTIVPDTSEYCDAAKESICENYEENSCCCKSTFDDWQKCLIEEDASVAVGRVFDPCKGTCPPPPPKSKCDAEGTAFVQCRALDSDGYCAACPSVDVSTLKMDFPDALQQQFMSTMATTSPSDPGFCGIAQDGICSDYENNTCCCEPEFSAWQSCLVEKDFSPKTGVAVPCTVSCQAKKGGGGSTTIIVVIVVLLILAAGVGGGGFCYVRKRRAAMNMKGGHDLKKKNKRGNGKNNNKKKGGRFSFGRKKGDEGTENSRDKGEDIYDDEYDGDDYQNRSPRNGKRNSRTPNSKKRNDRNRRKMGSFNGSDIENGGHPTDLSLSESEAGDLRSEAPSRRSSRRGKSFEDEDSISNDYGHGSRDKFSDRDTRDSSSRSKRYLKEKKRSIENNRPVKSYQSVASDDDDVSRLDNSRNFDKRADRSSSSPDLPSKIRSSKKISSRELKKIMKENHESSRRLTAIEDEVADYERELAKRDEEAERLHQEREEQSRRIKELEAKNDRLKQKAGGKKSKSGRNLDRNVSERSERTGGNSHDDYGDNISEYSNRGKGKRNSSRRVGMDYYEENDDDNDDEDDDESYNNYNNSRRGSVSRSSRSKASMREDPSGNVSYRESRGSSRTRPERSRSKSGRTLERAGSRRPQSRSPSSTRSLGKQASSLRQEASRRDSIRRSMSDRGDTARKARSKSPRSYLRDDDY</sequence>
<reference evidence="3 4" key="1">
    <citation type="submission" date="2019-01" db="EMBL/GenBank/DDBJ databases">
        <authorList>
            <person name="Ferrante I. M."/>
        </authorList>
    </citation>
    <scope>NUCLEOTIDE SEQUENCE [LARGE SCALE GENOMIC DNA]</scope>
    <source>
        <strain evidence="3 4">B856</strain>
    </source>
</reference>
<feature type="compositionally biased region" description="Basic and acidic residues" evidence="1">
    <location>
        <begin position="358"/>
        <end position="374"/>
    </location>
</feature>
<feature type="compositionally biased region" description="Low complexity" evidence="1">
    <location>
        <begin position="578"/>
        <end position="592"/>
    </location>
</feature>
<protein>
    <submittedName>
        <fullName evidence="3">Uncharacterized protein</fullName>
    </submittedName>
</protein>
<feature type="compositionally biased region" description="Basic and acidic residues" evidence="1">
    <location>
        <begin position="515"/>
        <end position="536"/>
    </location>
</feature>
<feature type="compositionally biased region" description="Polar residues" evidence="1">
    <location>
        <begin position="650"/>
        <end position="659"/>
    </location>
</feature>